<proteinExistence type="predicted"/>
<dbReference type="AlphaFoldDB" id="A0A061QNQ1"/>
<feature type="chain" id="PRO_5012316858" evidence="1">
    <location>
        <begin position="16"/>
        <end position="225"/>
    </location>
</feature>
<accession>A0A061QNQ1</accession>
<protein>
    <submittedName>
        <fullName evidence="2">Uncharacterized protein</fullName>
    </submittedName>
</protein>
<gene>
    <name evidence="2" type="ORF">TSPGSL018_26534</name>
</gene>
<feature type="signal peptide" evidence="1">
    <location>
        <begin position="1"/>
        <end position="15"/>
    </location>
</feature>
<name>A0A061QNQ1_9CHLO</name>
<evidence type="ECO:0000256" key="1">
    <source>
        <dbReference type="SAM" id="SignalP"/>
    </source>
</evidence>
<organism evidence="2">
    <name type="scientific">Tetraselmis sp. GSL018</name>
    <dbReference type="NCBI Taxonomy" id="582737"/>
    <lineage>
        <taxon>Eukaryota</taxon>
        <taxon>Viridiplantae</taxon>
        <taxon>Chlorophyta</taxon>
        <taxon>core chlorophytes</taxon>
        <taxon>Chlorodendrophyceae</taxon>
        <taxon>Chlorodendrales</taxon>
        <taxon>Chlorodendraceae</taxon>
        <taxon>Tetraselmis</taxon>
    </lineage>
</organism>
<evidence type="ECO:0000313" key="2">
    <source>
        <dbReference type="EMBL" id="JAC61343.1"/>
    </source>
</evidence>
<keyword evidence="1" id="KW-0732">Signal</keyword>
<reference evidence="2" key="1">
    <citation type="submission" date="2014-05" db="EMBL/GenBank/DDBJ databases">
        <title>The transcriptome of the halophilic microalga Tetraselmis sp. GSL018 isolated from the Great Salt Lake, Utah.</title>
        <authorList>
            <person name="Jinkerson R.E."/>
            <person name="D'Adamo S."/>
            <person name="Posewitz M.C."/>
        </authorList>
    </citation>
    <scope>NUCLEOTIDE SEQUENCE</scope>
    <source>
        <strain evidence="2">GSL018</strain>
    </source>
</reference>
<sequence length="225" mass="24789">MFSIVLFAVIKFGYSFNFQTENSPVTSCGPTGHVHLIVLWSALGVRMTRNALSSLRNQTGLRILEVHLKQWPKSASDFAVCHRNFYANNHAEKNFSVPSQFFEDSFVEKVKGTGPFTVVATAVSCFSASNVTVASCGQAEECDNAPKSVFLVSLKKRLRKTFSKGNKYAIHATVNRNEAMHDAESLFGPGYYEALVRKKLGGATWNGAVRRDQTVGCVKLIGREA</sequence>
<dbReference type="EMBL" id="GBEZ01025786">
    <property type="protein sequence ID" value="JAC61343.1"/>
    <property type="molecule type" value="Transcribed_RNA"/>
</dbReference>